<evidence type="ECO:0000313" key="2">
    <source>
        <dbReference type="EMBL" id="HIH08519.1"/>
    </source>
</evidence>
<gene>
    <name evidence="2" type="ORF">HA237_04060</name>
    <name evidence="3" type="ORF">J4224_03490</name>
</gene>
<evidence type="ECO:0000313" key="4">
    <source>
        <dbReference type="Proteomes" id="UP000577419"/>
    </source>
</evidence>
<reference evidence="2" key="1">
    <citation type="journal article" date="2020" name="bioRxiv">
        <title>A rank-normalized archaeal taxonomy based on genome phylogeny resolves widespread incomplete and uneven classifications.</title>
        <authorList>
            <person name="Rinke C."/>
            <person name="Chuvochina M."/>
            <person name="Mussig A.J."/>
            <person name="Chaumeil P.-A."/>
            <person name="Waite D.W."/>
            <person name="Whitman W.B."/>
            <person name="Parks D.H."/>
            <person name="Hugenholtz P."/>
        </authorList>
    </citation>
    <scope>NUCLEOTIDE SEQUENCE</scope>
    <source>
        <strain evidence="2">UBA10011</strain>
    </source>
</reference>
<comment type="caution">
    <text evidence="2">The sequence shown here is derived from an EMBL/GenBank/DDBJ whole genome shotgun (WGS) entry which is preliminary data.</text>
</comment>
<evidence type="ECO:0000313" key="3">
    <source>
        <dbReference type="EMBL" id="MBS3059458.1"/>
    </source>
</evidence>
<dbReference type="AlphaFoldDB" id="A0A7J4IVZ1"/>
<sequence>MFGPAVGISATLAFLAISSLILIILGVVYFAVSLFIIKAAAGLVGFSGLSSDMAVLSAAILSAASLVASRSK</sequence>
<dbReference type="Proteomes" id="UP000683213">
    <property type="component" value="Unassembled WGS sequence"/>
</dbReference>
<feature type="transmembrane region" description="Helical" evidence="1">
    <location>
        <begin position="43"/>
        <end position="68"/>
    </location>
</feature>
<reference evidence="3" key="3">
    <citation type="submission" date="2021-05" db="EMBL/GenBank/DDBJ databases">
        <title>Protein family content uncovers lineage relationships and bacterial pathway maintenance mechanisms in DPANN archaea.</title>
        <authorList>
            <person name="Castelle C.J."/>
            <person name="Meheust R."/>
            <person name="Jaffe A.L."/>
            <person name="Seitz K."/>
            <person name="Gong X."/>
            <person name="Baker B.J."/>
            <person name="Banfield J.F."/>
        </authorList>
    </citation>
    <scope>NUCLEOTIDE SEQUENCE</scope>
    <source>
        <strain evidence="3">RIFCSPHIGHO2_01_FULL_GW2011_AR10_43_9</strain>
    </source>
</reference>
<dbReference type="Proteomes" id="UP000577419">
    <property type="component" value="Unassembled WGS sequence"/>
</dbReference>
<reference evidence="3" key="2">
    <citation type="submission" date="2021-03" db="EMBL/GenBank/DDBJ databases">
        <authorList>
            <person name="Jaffe A."/>
        </authorList>
    </citation>
    <scope>NUCLEOTIDE SEQUENCE</scope>
    <source>
        <strain evidence="3">RIFCSPHIGHO2_01_FULL_GW2011_AR10_43_9</strain>
    </source>
</reference>
<dbReference type="EMBL" id="DUFG01000018">
    <property type="protein sequence ID" value="HIH08519.1"/>
    <property type="molecule type" value="Genomic_DNA"/>
</dbReference>
<accession>A0A7J4IVZ1</accession>
<dbReference type="EMBL" id="JAGVWF010000047">
    <property type="protein sequence ID" value="MBS3059458.1"/>
    <property type="molecule type" value="Genomic_DNA"/>
</dbReference>
<keyword evidence="1" id="KW-1133">Transmembrane helix</keyword>
<keyword evidence="1" id="KW-0472">Membrane</keyword>
<organism evidence="2 4">
    <name type="scientific">Candidatus Iainarchaeum sp</name>
    <dbReference type="NCBI Taxonomy" id="3101447"/>
    <lineage>
        <taxon>Archaea</taxon>
        <taxon>Candidatus Iainarchaeota</taxon>
        <taxon>Candidatus Iainarchaeia</taxon>
        <taxon>Candidatus Iainarchaeales</taxon>
        <taxon>Candidatus Iainarchaeaceae</taxon>
        <taxon>Candidatus Iainarchaeum</taxon>
    </lineage>
</organism>
<evidence type="ECO:0000256" key="1">
    <source>
        <dbReference type="SAM" id="Phobius"/>
    </source>
</evidence>
<proteinExistence type="predicted"/>
<name>A0A7J4IVZ1_9ARCH</name>
<protein>
    <submittedName>
        <fullName evidence="2">Uncharacterized protein</fullName>
    </submittedName>
</protein>
<feature type="transmembrane region" description="Helical" evidence="1">
    <location>
        <begin position="12"/>
        <end position="37"/>
    </location>
</feature>
<keyword evidence="1" id="KW-0812">Transmembrane</keyword>